<evidence type="ECO:0000313" key="3">
    <source>
        <dbReference type="Proteomes" id="UP000230551"/>
    </source>
</evidence>
<evidence type="ECO:0000313" key="2">
    <source>
        <dbReference type="EMBL" id="PIB76849.1"/>
    </source>
</evidence>
<dbReference type="AlphaFoldDB" id="A0A2G5PEV4"/>
<feature type="chain" id="PRO_5013895755" evidence="1">
    <location>
        <begin position="28"/>
        <end position="78"/>
    </location>
</feature>
<evidence type="ECO:0000256" key="1">
    <source>
        <dbReference type="SAM" id="SignalP"/>
    </source>
</evidence>
<reference evidence="2 3" key="1">
    <citation type="journal article" date="2017" name="Infect. Genet. Evol.">
        <title>The new phylogeny of the genus Mycobacterium: The old and the news.</title>
        <authorList>
            <person name="Tortoli E."/>
            <person name="Fedrizzi T."/>
            <person name="Meehan C.J."/>
            <person name="Trovato A."/>
            <person name="Grottola A."/>
            <person name="Giacobazzi E."/>
            <person name="Serpini G.F."/>
            <person name="Tagliazucchi S."/>
            <person name="Fabio A."/>
            <person name="Bettua C."/>
            <person name="Bertorelli R."/>
            <person name="Frascaro F."/>
            <person name="De Sanctis V."/>
            <person name="Pecorari M."/>
            <person name="Jousson O."/>
            <person name="Segata N."/>
            <person name="Cirillo D.M."/>
        </authorList>
    </citation>
    <scope>NUCLEOTIDE SEQUENCE [LARGE SCALE GENOMIC DNA]</scope>
    <source>
        <strain evidence="2 3">CIP1034565</strain>
    </source>
</reference>
<feature type="signal peptide" evidence="1">
    <location>
        <begin position="1"/>
        <end position="27"/>
    </location>
</feature>
<dbReference type="EMBL" id="PDCN02000003">
    <property type="protein sequence ID" value="PIB76849.1"/>
    <property type="molecule type" value="Genomic_DNA"/>
</dbReference>
<proteinExistence type="predicted"/>
<name>A0A2G5PEV4_9MYCO</name>
<gene>
    <name evidence="2" type="ORF">CQY22_004185</name>
</gene>
<keyword evidence="1" id="KW-0732">Signal</keyword>
<keyword evidence="3" id="KW-1185">Reference proteome</keyword>
<comment type="caution">
    <text evidence="2">The sequence shown here is derived from an EMBL/GenBank/DDBJ whole genome shotgun (WGS) entry which is preliminary data.</text>
</comment>
<accession>A0A2G5PEV4</accession>
<organism evidence="2 3">
    <name type="scientific">Mycolicibacterium brumae</name>
    <dbReference type="NCBI Taxonomy" id="85968"/>
    <lineage>
        <taxon>Bacteria</taxon>
        <taxon>Bacillati</taxon>
        <taxon>Actinomycetota</taxon>
        <taxon>Actinomycetes</taxon>
        <taxon>Mycobacteriales</taxon>
        <taxon>Mycobacteriaceae</taxon>
        <taxon>Mycolicibacterium</taxon>
    </lineage>
</organism>
<dbReference type="STRING" id="85968.GCA_900073015_02337"/>
<dbReference type="Proteomes" id="UP000230551">
    <property type="component" value="Unassembled WGS sequence"/>
</dbReference>
<sequence>MNTRATMALAATGLIVVSMISSPVAGARQSCRDTGGAIRCETSGSTSIKAVPQTRAMGPQAGMIGGIGGLRRGMLWGW</sequence>
<protein>
    <submittedName>
        <fullName evidence="2">Uncharacterized protein</fullName>
    </submittedName>
</protein>
<dbReference type="OrthoDB" id="4736782at2"/>